<organism evidence="2 3">
    <name type="scientific">Massilia mucilaginosa</name>
    <dbReference type="NCBI Taxonomy" id="2609282"/>
    <lineage>
        <taxon>Bacteria</taxon>
        <taxon>Pseudomonadati</taxon>
        <taxon>Pseudomonadota</taxon>
        <taxon>Betaproteobacteria</taxon>
        <taxon>Burkholderiales</taxon>
        <taxon>Oxalobacteraceae</taxon>
        <taxon>Telluria group</taxon>
        <taxon>Massilia</taxon>
    </lineage>
</organism>
<dbReference type="RefSeq" id="WP_166882539.1">
    <property type="nucleotide sequence ID" value="NZ_WHJH01000102.1"/>
</dbReference>
<comment type="caution">
    <text evidence="2">The sequence shown here is derived from an EMBL/GenBank/DDBJ whole genome shotgun (WGS) entry which is preliminary data.</text>
</comment>
<protein>
    <submittedName>
        <fullName evidence="2">Uncharacterized protein</fullName>
    </submittedName>
</protein>
<evidence type="ECO:0000256" key="1">
    <source>
        <dbReference type="SAM" id="MobiDB-lite"/>
    </source>
</evidence>
<gene>
    <name evidence="2" type="ORF">F2P45_33395</name>
</gene>
<accession>A0ABX0P3G2</accession>
<sequence>MPKTAAQRQAEYRARRPTAADGNGERRLNTWVSTAAHLALVRIANRYGVTQREMLERLVLAEDDRILAGIKMDTPEWDAYFGAGGVTR</sequence>
<reference evidence="2 3" key="1">
    <citation type="submission" date="2019-10" db="EMBL/GenBank/DDBJ databases">
        <title>Taxonomy of Antarctic Massilia spp.: description of Massilia rubra sp. nov., Massilia aquatica sp. nov., Massilia mucilaginosa sp. nov., Massilia frigida sp. nov. isolated from streams, lakes and regoliths.</title>
        <authorList>
            <person name="Holochova P."/>
            <person name="Sedlacek I."/>
            <person name="Kralova S."/>
            <person name="Maslanova I."/>
            <person name="Busse H.-J."/>
            <person name="Stankova E."/>
            <person name="Vrbovska V."/>
            <person name="Kovarovic V."/>
            <person name="Bartak M."/>
            <person name="Svec P."/>
            <person name="Pantucek R."/>
        </authorList>
    </citation>
    <scope>NUCLEOTIDE SEQUENCE [LARGE SCALE GENOMIC DNA]</scope>
    <source>
        <strain evidence="2 3">CCM 8733</strain>
    </source>
</reference>
<proteinExistence type="predicted"/>
<dbReference type="EMBL" id="WHJH01000102">
    <property type="protein sequence ID" value="NHZ93858.1"/>
    <property type="molecule type" value="Genomic_DNA"/>
</dbReference>
<dbReference type="Proteomes" id="UP000609726">
    <property type="component" value="Unassembled WGS sequence"/>
</dbReference>
<evidence type="ECO:0000313" key="3">
    <source>
        <dbReference type="Proteomes" id="UP000609726"/>
    </source>
</evidence>
<keyword evidence="3" id="KW-1185">Reference proteome</keyword>
<evidence type="ECO:0000313" key="2">
    <source>
        <dbReference type="EMBL" id="NHZ93858.1"/>
    </source>
</evidence>
<feature type="region of interest" description="Disordered" evidence="1">
    <location>
        <begin position="1"/>
        <end position="25"/>
    </location>
</feature>
<name>A0ABX0P3G2_9BURK</name>